<comment type="function">
    <text evidence="15">Binds directly and specifically 1,2-Diacyl-sn-glycero-3-phospho-(1'-myo-inositol-3',4',5'-bisphosphate) (PIP3) leading to the recruitment of PIP3 to mitochondria and may play a role in the regulation of the platelet activation via AKT/GSK3B/cGMP signaling pathways. May act as transcription factor that regulates SREBP1 (isoform SREBP-1C) expression in order to modulate triglyceride (TG) homeostasis in hepatocytes.</text>
</comment>
<evidence type="ECO:0000256" key="7">
    <source>
        <dbReference type="ARBA" id="ARBA00022989"/>
    </source>
</evidence>
<evidence type="ECO:0000256" key="2">
    <source>
        <dbReference type="ARBA" id="ARBA00004374"/>
    </source>
</evidence>
<keyword evidence="5" id="KW-0812">Transmembrane</keyword>
<keyword evidence="17" id="KW-1185">Reference proteome</keyword>
<dbReference type="InterPro" id="IPR007014">
    <property type="entry name" value="FUN14"/>
</dbReference>
<reference evidence="16" key="2">
    <citation type="submission" date="2025-08" db="UniProtKB">
        <authorList>
            <consortium name="Ensembl"/>
        </authorList>
    </citation>
    <scope>IDENTIFICATION</scope>
</reference>
<proteinExistence type="inferred from homology"/>
<keyword evidence="8" id="KW-0805">Transcription regulation</keyword>
<accession>A0A8C5HUB3</accession>
<dbReference type="Proteomes" id="UP000694680">
    <property type="component" value="Chromosome 19"/>
</dbReference>
<dbReference type="Ensembl" id="ENSGWIT00000054775.1">
    <property type="protein sequence ID" value="ENSGWIP00000050722.1"/>
    <property type="gene ID" value="ENSGWIG00000024611.1"/>
</dbReference>
<dbReference type="AlphaFoldDB" id="A0A8C5HUB3"/>
<protein>
    <recommendedName>
        <fullName evidence="13">FUN14 domain-containing protein 2</fullName>
    </recommendedName>
    <alternativeName>
        <fullName evidence="14">Hepatitis C virus core-binding protein 6</fullName>
    </alternativeName>
</protein>
<keyword evidence="4" id="KW-0597">Phosphoprotein</keyword>
<reference evidence="16" key="3">
    <citation type="submission" date="2025-09" db="UniProtKB">
        <authorList>
            <consortium name="Ensembl"/>
        </authorList>
    </citation>
    <scope>IDENTIFICATION</scope>
</reference>
<evidence type="ECO:0000256" key="11">
    <source>
        <dbReference type="ARBA" id="ARBA00023163"/>
    </source>
</evidence>
<evidence type="ECO:0000256" key="15">
    <source>
        <dbReference type="ARBA" id="ARBA00045668"/>
    </source>
</evidence>
<keyword evidence="7" id="KW-1133">Transmembrane helix</keyword>
<evidence type="ECO:0000313" key="16">
    <source>
        <dbReference type="Ensembl" id="ENSGWIP00000050722.1"/>
    </source>
</evidence>
<keyword evidence="9" id="KW-0496">Mitochondrion</keyword>
<evidence type="ECO:0000256" key="5">
    <source>
        <dbReference type="ARBA" id="ARBA00022692"/>
    </source>
</evidence>
<organism evidence="16 17">
    <name type="scientific">Gouania willdenowi</name>
    <name type="common">Blunt-snouted clingfish</name>
    <name type="synonym">Lepadogaster willdenowi</name>
    <dbReference type="NCBI Taxonomy" id="441366"/>
    <lineage>
        <taxon>Eukaryota</taxon>
        <taxon>Metazoa</taxon>
        <taxon>Chordata</taxon>
        <taxon>Craniata</taxon>
        <taxon>Vertebrata</taxon>
        <taxon>Euteleostomi</taxon>
        <taxon>Actinopterygii</taxon>
        <taxon>Neopterygii</taxon>
        <taxon>Teleostei</taxon>
        <taxon>Neoteleostei</taxon>
        <taxon>Acanthomorphata</taxon>
        <taxon>Ovalentaria</taxon>
        <taxon>Blenniimorphae</taxon>
        <taxon>Blenniiformes</taxon>
        <taxon>Gobiesocoidei</taxon>
        <taxon>Gobiesocidae</taxon>
        <taxon>Gobiesocinae</taxon>
        <taxon>Gouania</taxon>
    </lineage>
</organism>
<keyword evidence="12" id="KW-0539">Nucleus</keyword>
<keyword evidence="10" id="KW-0472">Membrane</keyword>
<evidence type="ECO:0000256" key="14">
    <source>
        <dbReference type="ARBA" id="ARBA00041722"/>
    </source>
</evidence>
<evidence type="ECO:0000256" key="6">
    <source>
        <dbReference type="ARBA" id="ARBA00022787"/>
    </source>
</evidence>
<name>A0A8C5HUB3_GOUWI</name>
<dbReference type="GO" id="GO:0005741">
    <property type="term" value="C:mitochondrial outer membrane"/>
    <property type="evidence" value="ECO:0007669"/>
    <property type="project" value="UniProtKB-SubCell"/>
</dbReference>
<evidence type="ECO:0000256" key="8">
    <source>
        <dbReference type="ARBA" id="ARBA00023015"/>
    </source>
</evidence>
<sequence length="105" mass="11632">SHTSTSGPEKQTTSPMCLLRQVIRQNRLFGKNSGLVAEKYSVATQIAIGGASGWCAGYLIHGYIQVDWKRVEKDVSKAKKQLKKGTNQAVPEFNTLIKGQCYIFQ</sequence>
<evidence type="ECO:0000313" key="17">
    <source>
        <dbReference type="Proteomes" id="UP000694680"/>
    </source>
</evidence>
<evidence type="ECO:0000256" key="9">
    <source>
        <dbReference type="ARBA" id="ARBA00023128"/>
    </source>
</evidence>
<dbReference type="GO" id="GO:0005634">
    <property type="term" value="C:nucleus"/>
    <property type="evidence" value="ECO:0007669"/>
    <property type="project" value="UniProtKB-SubCell"/>
</dbReference>
<evidence type="ECO:0000256" key="12">
    <source>
        <dbReference type="ARBA" id="ARBA00023242"/>
    </source>
</evidence>
<reference evidence="16" key="1">
    <citation type="submission" date="2020-06" db="EMBL/GenBank/DDBJ databases">
        <authorList>
            <consortium name="Wellcome Sanger Institute Data Sharing"/>
        </authorList>
    </citation>
    <scope>NUCLEOTIDE SEQUENCE [LARGE SCALE GENOMIC DNA]</scope>
</reference>
<comment type="subcellular location">
    <subcellularLocation>
        <location evidence="2">Mitochondrion outer membrane</location>
        <topology evidence="2">Multi-pass membrane protein</topology>
    </subcellularLocation>
    <subcellularLocation>
        <location evidence="1">Nucleus</location>
    </subcellularLocation>
</comment>
<evidence type="ECO:0000256" key="1">
    <source>
        <dbReference type="ARBA" id="ARBA00004123"/>
    </source>
</evidence>
<keyword evidence="6" id="KW-1000">Mitochondrion outer membrane</keyword>
<dbReference type="PANTHER" id="PTHR21346">
    <property type="entry name" value="FUN14 DOMAIN CONTAINING"/>
    <property type="match status" value="1"/>
</dbReference>
<evidence type="ECO:0000256" key="3">
    <source>
        <dbReference type="ARBA" id="ARBA00009160"/>
    </source>
</evidence>
<evidence type="ECO:0000256" key="10">
    <source>
        <dbReference type="ARBA" id="ARBA00023136"/>
    </source>
</evidence>
<comment type="similarity">
    <text evidence="3">Belongs to the FUN14 family.</text>
</comment>
<keyword evidence="11" id="KW-0804">Transcription</keyword>
<evidence type="ECO:0000256" key="4">
    <source>
        <dbReference type="ARBA" id="ARBA00022553"/>
    </source>
</evidence>
<dbReference type="PANTHER" id="PTHR21346:SF5">
    <property type="entry name" value="FUN14 DOMAIN-CONTAINING PROTEIN 2"/>
    <property type="match status" value="1"/>
</dbReference>
<dbReference type="GO" id="GO:0000422">
    <property type="term" value="P:autophagy of mitochondrion"/>
    <property type="evidence" value="ECO:0007669"/>
    <property type="project" value="TreeGrafter"/>
</dbReference>
<evidence type="ECO:0000256" key="13">
    <source>
        <dbReference type="ARBA" id="ARBA00039376"/>
    </source>
</evidence>